<dbReference type="STRING" id="927665.HMPREF1535_03374"/>
<name>A0A0F5J7F3_9BACT</name>
<proteinExistence type="predicted"/>
<dbReference type="HOGENOM" id="CLU_2618823_0_0_10"/>
<comment type="caution">
    <text evidence="1">The sequence shown here is derived from an EMBL/GenBank/DDBJ whole genome shotgun (WGS) entry which is preliminary data.</text>
</comment>
<dbReference type="AlphaFoldDB" id="A0A0F5J7F3"/>
<evidence type="ECO:0000313" key="2">
    <source>
        <dbReference type="Proteomes" id="UP000033047"/>
    </source>
</evidence>
<protein>
    <submittedName>
        <fullName evidence="1">Uncharacterized protein</fullName>
    </submittedName>
</protein>
<reference evidence="1 2" key="1">
    <citation type="submission" date="2013-04" db="EMBL/GenBank/DDBJ databases">
        <title>The Genome Sequence of Parabacteroides goldsteinii DSM 19448.</title>
        <authorList>
            <consortium name="The Broad Institute Genomics Platform"/>
            <person name="Earl A."/>
            <person name="Ward D."/>
            <person name="Feldgarden M."/>
            <person name="Gevers D."/>
            <person name="Martens E."/>
            <person name="Sakamoto M."/>
            <person name="Benno Y."/>
            <person name="Song Y."/>
            <person name="Liu C."/>
            <person name="Lee J."/>
            <person name="Bolanos M."/>
            <person name="Vaisanen M.L."/>
            <person name="Finegold S.M."/>
            <person name="Walker B."/>
            <person name="Young S."/>
            <person name="Zeng Q."/>
            <person name="Gargeya S."/>
            <person name="Fitzgerald M."/>
            <person name="Haas B."/>
            <person name="Abouelleil A."/>
            <person name="Allen A.W."/>
            <person name="Alvarado L."/>
            <person name="Arachchi H.M."/>
            <person name="Berlin A.M."/>
            <person name="Chapman S.B."/>
            <person name="Gainer-Dewar J."/>
            <person name="Goldberg J."/>
            <person name="Griggs A."/>
            <person name="Gujja S."/>
            <person name="Hansen M."/>
            <person name="Howarth C."/>
            <person name="Imamovic A."/>
            <person name="Ireland A."/>
            <person name="Larimer J."/>
            <person name="McCowan C."/>
            <person name="Murphy C."/>
            <person name="Pearson M."/>
            <person name="Poon T.W."/>
            <person name="Priest M."/>
            <person name="Roberts A."/>
            <person name="Saif S."/>
            <person name="Shea T."/>
            <person name="Sisk P."/>
            <person name="Sykes S."/>
            <person name="Wortman J."/>
            <person name="Nusbaum C."/>
            <person name="Birren B."/>
        </authorList>
    </citation>
    <scope>NUCLEOTIDE SEQUENCE [LARGE SCALE GENOMIC DNA]</scope>
    <source>
        <strain evidence="1 2">DSM 19448</strain>
    </source>
</reference>
<gene>
    <name evidence="1" type="ORF">HMPREF1535_03374</name>
</gene>
<dbReference type="PATRIC" id="fig|927665.4.peg.3467"/>
<dbReference type="EMBL" id="AQHV01000014">
    <property type="protein sequence ID" value="KKB53821.1"/>
    <property type="molecule type" value="Genomic_DNA"/>
</dbReference>
<evidence type="ECO:0000313" key="1">
    <source>
        <dbReference type="EMBL" id="KKB53821.1"/>
    </source>
</evidence>
<accession>A0A0F5J7F3</accession>
<dbReference type="Proteomes" id="UP000033047">
    <property type="component" value="Unassembled WGS sequence"/>
</dbReference>
<organism evidence="1 2">
    <name type="scientific">Parabacteroides goldsteinii DSM 19448 = WAL 12034</name>
    <dbReference type="NCBI Taxonomy" id="927665"/>
    <lineage>
        <taxon>Bacteria</taxon>
        <taxon>Pseudomonadati</taxon>
        <taxon>Bacteroidota</taxon>
        <taxon>Bacteroidia</taxon>
        <taxon>Bacteroidales</taxon>
        <taxon>Tannerellaceae</taxon>
        <taxon>Parabacteroides</taxon>
    </lineage>
</organism>
<sequence length="78" mass="8879">MSGFIVVNGTQSMGKLLREIQLRDYKSSLILNKFLSLSRFGDTSASGCRIKGNPVRIRNSARYCEARYKRKTCLHHCP</sequence>